<evidence type="ECO:0000256" key="4">
    <source>
        <dbReference type="ARBA" id="ARBA00022507"/>
    </source>
</evidence>
<evidence type="ECO:0000313" key="13">
    <source>
        <dbReference type="Proteomes" id="UP000429181"/>
    </source>
</evidence>
<evidence type="ECO:0000256" key="6">
    <source>
        <dbReference type="ARBA" id="ARBA00022989"/>
    </source>
</evidence>
<dbReference type="InterPro" id="IPR004072">
    <property type="entry name" value="Vmron_rcpt_1"/>
</dbReference>
<feature type="transmembrane region" description="Helical" evidence="11">
    <location>
        <begin position="51"/>
        <end position="74"/>
    </location>
</feature>
<feature type="transmembrane region" description="Helical" evidence="11">
    <location>
        <begin position="12"/>
        <end position="39"/>
    </location>
</feature>
<feature type="transmembrane region" description="Helical" evidence="11">
    <location>
        <begin position="80"/>
        <end position="103"/>
    </location>
</feature>
<reference evidence="12" key="2">
    <citation type="submission" date="2025-08" db="UniProtKB">
        <authorList>
            <consortium name="Ensembl"/>
        </authorList>
    </citation>
    <scope>IDENTIFICATION</scope>
</reference>
<reference evidence="12 13" key="1">
    <citation type="submission" date="2018-11" db="EMBL/GenBank/DDBJ databases">
        <title>Haplotype-resolved cattle genomes.</title>
        <authorList>
            <person name="Low W.Y."/>
            <person name="Tearle R."/>
            <person name="Bickhart D.M."/>
            <person name="Rosen B.D."/>
            <person name="Koren S."/>
            <person name="Rhie A."/>
            <person name="Hiendleder S."/>
            <person name="Phillippy A.M."/>
            <person name="Smith T.P.L."/>
            <person name="Williams J.L."/>
        </authorList>
    </citation>
    <scope>NUCLEOTIDE SEQUENCE [LARGE SCALE GENOMIC DNA]</scope>
</reference>
<evidence type="ECO:0000256" key="7">
    <source>
        <dbReference type="ARBA" id="ARBA00023040"/>
    </source>
</evidence>
<evidence type="ECO:0000256" key="2">
    <source>
        <dbReference type="ARBA" id="ARBA00010663"/>
    </source>
</evidence>
<sequence length="115" mass="13022">MSFFFSTTSLLSWIVVLWSSSDAVFIGLMVWSSGSMVLLLCTPETRAAHTILMLVVTFVTFYFLNSILSFYIAAFFDIRLWLIQTSNVLGSCFPTISPFLLLLRDPRTPSGRFKC</sequence>
<evidence type="ECO:0000256" key="8">
    <source>
        <dbReference type="ARBA" id="ARBA00023136"/>
    </source>
</evidence>
<dbReference type="Ensembl" id="ENSBIXT00005034507.1">
    <property type="protein sequence ID" value="ENSBIXP00005020934.1"/>
    <property type="gene ID" value="ENSBIXG00005004105.1"/>
</dbReference>
<keyword evidence="3 11" id="KW-1003">Cell membrane</keyword>
<evidence type="ECO:0000256" key="9">
    <source>
        <dbReference type="ARBA" id="ARBA00023170"/>
    </source>
</evidence>
<dbReference type="Pfam" id="PF03402">
    <property type="entry name" value="V1R"/>
    <property type="match status" value="1"/>
</dbReference>
<keyword evidence="4 11" id="KW-0589">Pheromone response</keyword>
<dbReference type="PANTHER" id="PTHR24062">
    <property type="entry name" value="VOMERONASAL TYPE-1 RECEPTOR"/>
    <property type="match status" value="1"/>
</dbReference>
<comment type="similarity">
    <text evidence="2 11">Belongs to the G-protein coupled receptor 1 family.</text>
</comment>
<comment type="subcellular location">
    <subcellularLocation>
        <location evidence="1 11">Cell membrane</location>
        <topology evidence="1 11">Multi-pass membrane protein</topology>
    </subcellularLocation>
</comment>
<evidence type="ECO:0000256" key="1">
    <source>
        <dbReference type="ARBA" id="ARBA00004651"/>
    </source>
</evidence>
<name>A0A4W2GT37_BOBOX</name>
<evidence type="ECO:0000256" key="5">
    <source>
        <dbReference type="ARBA" id="ARBA00022692"/>
    </source>
</evidence>
<comment type="caution">
    <text evidence="11">Lacks conserved residue(s) required for the propagation of feature annotation.</text>
</comment>
<keyword evidence="10 11" id="KW-0807">Transducer</keyword>
<accession>A0A4W2GT37</accession>
<dbReference type="GO" id="GO:0019236">
    <property type="term" value="P:response to pheromone"/>
    <property type="evidence" value="ECO:0007669"/>
    <property type="project" value="UniProtKB-KW"/>
</dbReference>
<keyword evidence="6 11" id="KW-1133">Transmembrane helix</keyword>
<dbReference type="GO" id="GO:0016503">
    <property type="term" value="F:pheromone receptor activity"/>
    <property type="evidence" value="ECO:0007669"/>
    <property type="project" value="InterPro"/>
</dbReference>
<keyword evidence="9 11" id="KW-0675">Receptor</keyword>
<evidence type="ECO:0000256" key="10">
    <source>
        <dbReference type="ARBA" id="ARBA00023224"/>
    </source>
</evidence>
<evidence type="ECO:0000256" key="11">
    <source>
        <dbReference type="RuleBase" id="RU364061"/>
    </source>
</evidence>
<dbReference type="GO" id="GO:0005886">
    <property type="term" value="C:plasma membrane"/>
    <property type="evidence" value="ECO:0007669"/>
    <property type="project" value="UniProtKB-SubCell"/>
</dbReference>
<dbReference type="AlphaFoldDB" id="A0A4W2GT37"/>
<keyword evidence="7 11" id="KW-0297">G-protein coupled receptor</keyword>
<keyword evidence="8 11" id="KW-0472">Membrane</keyword>
<proteinExistence type="inferred from homology"/>
<evidence type="ECO:0000313" key="12">
    <source>
        <dbReference type="Ensembl" id="ENSBIXP00005020934.1"/>
    </source>
</evidence>
<protein>
    <recommendedName>
        <fullName evidence="11">Vomeronasal type-1 receptor</fullName>
    </recommendedName>
</protein>
<evidence type="ECO:0000256" key="3">
    <source>
        <dbReference type="ARBA" id="ARBA00022475"/>
    </source>
</evidence>
<keyword evidence="5 11" id="KW-0812">Transmembrane</keyword>
<dbReference type="GeneTree" id="ENSGT00960000186612"/>
<organism evidence="12 13">
    <name type="scientific">Bos indicus x Bos taurus</name>
    <name type="common">Hybrid cattle</name>
    <dbReference type="NCBI Taxonomy" id="30522"/>
    <lineage>
        <taxon>Eukaryota</taxon>
        <taxon>Metazoa</taxon>
        <taxon>Chordata</taxon>
        <taxon>Craniata</taxon>
        <taxon>Vertebrata</taxon>
        <taxon>Euteleostomi</taxon>
        <taxon>Mammalia</taxon>
        <taxon>Eutheria</taxon>
        <taxon>Laurasiatheria</taxon>
        <taxon>Artiodactyla</taxon>
        <taxon>Ruminantia</taxon>
        <taxon>Pecora</taxon>
        <taxon>Bovidae</taxon>
        <taxon>Bovinae</taxon>
        <taxon>Bos</taxon>
    </lineage>
</organism>
<dbReference type="Proteomes" id="UP000429181">
    <property type="component" value="Chromosome 18"/>
</dbReference>